<keyword evidence="1" id="KW-0732">Signal</keyword>
<sequence>MGECVVKTVCIFSAVLALGVSASAFAQQAVQCPSLPANSGLHWDQQTQSDFIVCKATTEDGRTVLNMMLSGRDPDLALNRPLRAEKGEFGGEQMYWYKLDMGGRDVPGLESRRISVVKLDKNRYAQIWIDAADTTELGTLQNLTQSLNLNPSALAGSN</sequence>
<evidence type="ECO:0000313" key="2">
    <source>
        <dbReference type="EMBL" id="KRG72249.1"/>
    </source>
</evidence>
<reference evidence="2 3" key="1">
    <citation type="submission" date="2015-05" db="EMBL/GenBank/DDBJ databases">
        <title>Genome sequencing and analysis of members of genus Stenotrophomonas.</title>
        <authorList>
            <person name="Patil P.P."/>
            <person name="Midha S."/>
            <person name="Patil P.B."/>
        </authorList>
    </citation>
    <scope>NUCLEOTIDE SEQUENCE [LARGE SCALE GENOMIC DNA]</scope>
    <source>
        <strain evidence="2 3">DSM 18941</strain>
    </source>
</reference>
<dbReference type="AlphaFoldDB" id="A0A0R0CQT7"/>
<evidence type="ECO:0008006" key="4">
    <source>
        <dbReference type="Google" id="ProtNLM"/>
    </source>
</evidence>
<dbReference type="Proteomes" id="UP000051863">
    <property type="component" value="Unassembled WGS sequence"/>
</dbReference>
<name>A0A0R0CQT7_9GAMM</name>
<keyword evidence="3" id="KW-1185">Reference proteome</keyword>
<gene>
    <name evidence="2" type="ORF">ABB27_02360</name>
</gene>
<comment type="caution">
    <text evidence="2">The sequence shown here is derived from an EMBL/GenBank/DDBJ whole genome shotgun (WGS) entry which is preliminary data.</text>
</comment>
<evidence type="ECO:0000256" key="1">
    <source>
        <dbReference type="SAM" id="SignalP"/>
    </source>
</evidence>
<protein>
    <recommendedName>
        <fullName evidence="4">Secreted protein</fullName>
    </recommendedName>
</protein>
<dbReference type="PATRIC" id="fig|405446.3.peg.3105"/>
<proteinExistence type="predicted"/>
<accession>A0A0R0CQT7</accession>
<feature type="signal peptide" evidence="1">
    <location>
        <begin position="1"/>
        <end position="26"/>
    </location>
</feature>
<organism evidence="2 3">
    <name type="scientific">Stenotrophomonas terrae</name>
    <dbReference type="NCBI Taxonomy" id="405446"/>
    <lineage>
        <taxon>Bacteria</taxon>
        <taxon>Pseudomonadati</taxon>
        <taxon>Pseudomonadota</taxon>
        <taxon>Gammaproteobacteria</taxon>
        <taxon>Lysobacterales</taxon>
        <taxon>Lysobacteraceae</taxon>
        <taxon>Stenotrophomonas</taxon>
    </lineage>
</organism>
<evidence type="ECO:0000313" key="3">
    <source>
        <dbReference type="Proteomes" id="UP000051863"/>
    </source>
</evidence>
<dbReference type="EMBL" id="LDJJ01000006">
    <property type="protein sequence ID" value="KRG72249.1"/>
    <property type="molecule type" value="Genomic_DNA"/>
</dbReference>
<feature type="chain" id="PRO_5006394554" description="Secreted protein" evidence="1">
    <location>
        <begin position="27"/>
        <end position="158"/>
    </location>
</feature>